<dbReference type="AlphaFoldDB" id="A0A317DYN5"/>
<organism evidence="1 2">
    <name type="scientific">Zavarzinia compransoris</name>
    <dbReference type="NCBI Taxonomy" id="1264899"/>
    <lineage>
        <taxon>Bacteria</taxon>
        <taxon>Pseudomonadati</taxon>
        <taxon>Pseudomonadota</taxon>
        <taxon>Alphaproteobacteria</taxon>
        <taxon>Rhodospirillales</taxon>
        <taxon>Zavarziniaceae</taxon>
        <taxon>Zavarzinia</taxon>
    </lineage>
</organism>
<evidence type="ECO:0000313" key="1">
    <source>
        <dbReference type="EMBL" id="PWR18966.1"/>
    </source>
</evidence>
<accession>A0A317DYN5</accession>
<keyword evidence="2" id="KW-1185">Reference proteome</keyword>
<dbReference type="EMBL" id="QGLF01000005">
    <property type="protein sequence ID" value="PWR18966.1"/>
    <property type="molecule type" value="Genomic_DNA"/>
</dbReference>
<comment type="caution">
    <text evidence="1">The sequence shown here is derived from an EMBL/GenBank/DDBJ whole genome shotgun (WGS) entry which is preliminary data.</text>
</comment>
<proteinExistence type="predicted"/>
<sequence length="65" mass="7302">MIIELKQNDRVLATDVVTATETFEARHLRWAERKARELALEGEYEVALKTLAGSVWAHQSVAHAA</sequence>
<dbReference type="OrthoDB" id="7278832at2"/>
<name>A0A317DYN5_9PROT</name>
<dbReference type="RefSeq" id="WP_109922652.1">
    <property type="nucleotide sequence ID" value="NZ_QGLF01000005.1"/>
</dbReference>
<evidence type="ECO:0000313" key="2">
    <source>
        <dbReference type="Proteomes" id="UP000246077"/>
    </source>
</evidence>
<reference evidence="2" key="1">
    <citation type="submission" date="2018-05" db="EMBL/GenBank/DDBJ databases">
        <title>Zavarzinia sp. HR-AS.</title>
        <authorList>
            <person name="Lee Y."/>
            <person name="Jeon C.O."/>
        </authorList>
    </citation>
    <scope>NUCLEOTIDE SEQUENCE [LARGE SCALE GENOMIC DNA]</scope>
    <source>
        <strain evidence="2">DSM 1231</strain>
    </source>
</reference>
<gene>
    <name evidence="1" type="ORF">DKG75_18530</name>
</gene>
<protein>
    <submittedName>
        <fullName evidence="1">Uncharacterized protein</fullName>
    </submittedName>
</protein>
<dbReference type="Proteomes" id="UP000246077">
    <property type="component" value="Unassembled WGS sequence"/>
</dbReference>